<organism evidence="2 3">
    <name type="scientific">Rhizoctonia solani</name>
    <dbReference type="NCBI Taxonomy" id="456999"/>
    <lineage>
        <taxon>Eukaryota</taxon>
        <taxon>Fungi</taxon>
        <taxon>Dikarya</taxon>
        <taxon>Basidiomycota</taxon>
        <taxon>Agaricomycotina</taxon>
        <taxon>Agaricomycetes</taxon>
        <taxon>Cantharellales</taxon>
        <taxon>Ceratobasidiaceae</taxon>
        <taxon>Rhizoctonia</taxon>
    </lineage>
</organism>
<evidence type="ECO:0000313" key="3">
    <source>
        <dbReference type="Proteomes" id="UP000650533"/>
    </source>
</evidence>
<feature type="region of interest" description="Disordered" evidence="1">
    <location>
        <begin position="57"/>
        <end position="81"/>
    </location>
</feature>
<dbReference type="RefSeq" id="XP_043178008.1">
    <property type="nucleotide sequence ID" value="XM_043322512.1"/>
</dbReference>
<feature type="region of interest" description="Disordered" evidence="1">
    <location>
        <begin position="1"/>
        <end position="21"/>
    </location>
</feature>
<gene>
    <name evidence="2" type="ORF">RhiXN_02695</name>
</gene>
<reference evidence="2" key="1">
    <citation type="submission" date="2020-05" db="EMBL/GenBank/DDBJ databases">
        <title>Evolutionary and genomic comparisons of hybrid uninucleate and nonhybrid Rhizoctonia fungi.</title>
        <authorList>
            <person name="Li C."/>
            <person name="Chen X."/>
        </authorList>
    </citation>
    <scope>NUCLEOTIDE SEQUENCE</scope>
    <source>
        <strain evidence="2">AG-1 IA</strain>
    </source>
</reference>
<sequence>MVDTNPSTSTNNGMSGLHRIPPLRGTDNYNMWRTQMEDILTDLDLYGYVNGTISMPSSATTTTTPSASGSSEKTAQASTSTDINEEYLKWIKSDRKALVNIRLRVDGNVLTHIQGCTTSADAWNTLATTFQVKGTVGLIDL</sequence>
<dbReference type="GeneID" id="67024975"/>
<name>A0A8H8STD7_9AGAM</name>
<proteinExistence type="predicted"/>
<feature type="compositionally biased region" description="Low complexity" evidence="1">
    <location>
        <begin position="57"/>
        <end position="71"/>
    </location>
</feature>
<feature type="compositionally biased region" description="Polar residues" evidence="1">
    <location>
        <begin position="72"/>
        <end position="81"/>
    </location>
</feature>
<dbReference type="Pfam" id="PF14223">
    <property type="entry name" value="Retrotran_gag_2"/>
    <property type="match status" value="1"/>
</dbReference>
<dbReference type="KEGG" id="rsx:RhiXN_02695"/>
<accession>A0A8H8STD7</accession>
<dbReference type="EMBL" id="CP059660">
    <property type="protein sequence ID" value="QRW17771.1"/>
    <property type="molecule type" value="Genomic_DNA"/>
</dbReference>
<dbReference type="PANTHER" id="PTHR47481:SF14">
    <property type="entry name" value="RETROTRANSPOSON COPIA-LIKE N-TERMINAL DOMAIN-CONTAINING PROTEIN"/>
    <property type="match status" value="1"/>
</dbReference>
<dbReference type="AlphaFoldDB" id="A0A8H8STD7"/>
<evidence type="ECO:0000313" key="2">
    <source>
        <dbReference type="EMBL" id="QRW17771.1"/>
    </source>
</evidence>
<dbReference type="Proteomes" id="UP000650533">
    <property type="component" value="Chromosome 3"/>
</dbReference>
<protein>
    <submittedName>
        <fullName evidence="2">Copia protein</fullName>
    </submittedName>
</protein>
<dbReference type="PANTHER" id="PTHR47481">
    <property type="match status" value="1"/>
</dbReference>
<feature type="compositionally biased region" description="Polar residues" evidence="1">
    <location>
        <begin position="1"/>
        <end position="14"/>
    </location>
</feature>
<evidence type="ECO:0000256" key="1">
    <source>
        <dbReference type="SAM" id="MobiDB-lite"/>
    </source>
</evidence>